<protein>
    <submittedName>
        <fullName evidence="1">Uncharacterized protein</fullName>
    </submittedName>
</protein>
<dbReference type="OrthoDB" id="7573292at2"/>
<geneLocation type="plasmid" evidence="1 2">
    <name>2</name>
</geneLocation>
<dbReference type="KEGG" id="gba:J421_5750"/>
<dbReference type="Proteomes" id="UP000019151">
    <property type="component" value="Plasmid 2"/>
</dbReference>
<dbReference type="InParanoid" id="W0RSK9"/>
<gene>
    <name evidence="1" type="ORF">J421_5750</name>
</gene>
<evidence type="ECO:0000313" key="1">
    <source>
        <dbReference type="EMBL" id="AHG93285.1"/>
    </source>
</evidence>
<organism evidence="1 2">
    <name type="scientific">Gemmatirosa kalamazoonensis</name>
    <dbReference type="NCBI Taxonomy" id="861299"/>
    <lineage>
        <taxon>Bacteria</taxon>
        <taxon>Pseudomonadati</taxon>
        <taxon>Gemmatimonadota</taxon>
        <taxon>Gemmatimonadia</taxon>
        <taxon>Gemmatimonadales</taxon>
        <taxon>Gemmatimonadaceae</taxon>
        <taxon>Gemmatirosa</taxon>
    </lineage>
</organism>
<accession>W0RSK9</accession>
<keyword evidence="1" id="KW-0614">Plasmid</keyword>
<dbReference type="eggNOG" id="ENOG5031JWF">
    <property type="taxonomic scope" value="Bacteria"/>
</dbReference>
<dbReference type="AlphaFoldDB" id="W0RSK9"/>
<keyword evidence="2" id="KW-1185">Reference proteome</keyword>
<name>W0RSK9_9BACT</name>
<reference evidence="1 2" key="1">
    <citation type="journal article" date="2014" name="Genome Announc.">
        <title>Genome Sequence and Methylome of Soil Bacterium Gemmatirosa kalamazoonensis KBS708T, a Member of the Rarely Cultivated Gemmatimonadetes Phylum.</title>
        <authorList>
            <person name="Debruyn J.M."/>
            <person name="Radosevich M."/>
            <person name="Wommack K.E."/>
            <person name="Polson S.W."/>
            <person name="Hauser L.J."/>
            <person name="Fawaz M.N."/>
            <person name="Korlach J."/>
            <person name="Tsai Y.C."/>
        </authorList>
    </citation>
    <scope>NUCLEOTIDE SEQUENCE [LARGE SCALE GENOMIC DNA]</scope>
    <source>
        <strain evidence="1 2">KBS708</strain>
        <plasmid evidence="2">Plasmid 2</plasmid>
    </source>
</reference>
<dbReference type="RefSeq" id="WP_025414591.1">
    <property type="nucleotide sequence ID" value="NZ_CP007130.1"/>
</dbReference>
<proteinExistence type="predicted"/>
<dbReference type="HOGENOM" id="CLU_203907_0_0_0"/>
<sequence length="61" mass="6778">MESGFVIDKTGKEFASAPEWAEGAPERSFWMGLKLAGRERHAIVTYRCSACGYLESYAPSM</sequence>
<dbReference type="EMBL" id="CP007130">
    <property type="protein sequence ID" value="AHG93285.1"/>
    <property type="molecule type" value="Genomic_DNA"/>
</dbReference>
<evidence type="ECO:0000313" key="2">
    <source>
        <dbReference type="Proteomes" id="UP000019151"/>
    </source>
</evidence>